<sequence length="325" mass="36078">MHSATKRDLDGSEIRRVVGAALGPTAEITSLHEFTDGFFNAVHGVDLADGTRLVLKAAPPPELKLLRYEVDLMRTEHEFFRRAAEAGVPVPALRYADLDGGYLLLDRLSGTSLHALAPRLTPEQLYPIRRELGRISARITTVTGELFGYPRRDGRTRSTSWRTSFLAIVDDILADAVEYERPLPMAAGDIAVLVRRHAPLLDDVTRPALVHFDLWDGNVFVDDELGIEGIIDGERALYGDPLAELVSLLMFQEPDAVPGVLDGFLGRALTDREHLRLTLYNVYLGLILVTEPAVRAYDPDAYGPTYRWAADRLTEQLRRLNSAGP</sequence>
<dbReference type="InterPro" id="IPR002575">
    <property type="entry name" value="Aminoglycoside_PTrfase"/>
</dbReference>
<evidence type="ECO:0000313" key="2">
    <source>
        <dbReference type="EMBL" id="MEU7297741.1"/>
    </source>
</evidence>
<feature type="domain" description="Aminoglycoside phosphotransferase" evidence="1">
    <location>
        <begin position="37"/>
        <end position="276"/>
    </location>
</feature>
<keyword evidence="2" id="KW-0808">Transferase</keyword>
<comment type="caution">
    <text evidence="2">The sequence shown here is derived from an EMBL/GenBank/DDBJ whole genome shotgun (WGS) entry which is preliminary data.</text>
</comment>
<proteinExistence type="predicted"/>
<dbReference type="SUPFAM" id="SSF56112">
    <property type="entry name" value="Protein kinase-like (PK-like)"/>
    <property type="match status" value="1"/>
</dbReference>
<dbReference type="GO" id="GO:0016740">
    <property type="term" value="F:transferase activity"/>
    <property type="evidence" value="ECO:0007669"/>
    <property type="project" value="UniProtKB-KW"/>
</dbReference>
<dbReference type="Pfam" id="PF01636">
    <property type="entry name" value="APH"/>
    <property type="match status" value="1"/>
</dbReference>
<gene>
    <name evidence="2" type="ORF">AB0A76_31865</name>
</gene>
<evidence type="ECO:0000313" key="3">
    <source>
        <dbReference type="Proteomes" id="UP001551210"/>
    </source>
</evidence>
<keyword evidence="3" id="KW-1185">Reference proteome</keyword>
<dbReference type="EC" id="2.7.1.-" evidence="2"/>
<dbReference type="InterPro" id="IPR011009">
    <property type="entry name" value="Kinase-like_dom_sf"/>
</dbReference>
<dbReference type="PANTHER" id="PTHR21310:SF15">
    <property type="entry name" value="AMINOGLYCOSIDE PHOSPHOTRANSFERASE DOMAIN-CONTAINING PROTEIN"/>
    <property type="match status" value="1"/>
</dbReference>
<accession>A0ABV3D785</accession>
<name>A0ABV3D785_STREX</name>
<dbReference type="Proteomes" id="UP001551210">
    <property type="component" value="Unassembled WGS sequence"/>
</dbReference>
<reference evidence="2 3" key="1">
    <citation type="submission" date="2024-06" db="EMBL/GenBank/DDBJ databases">
        <title>The Natural Products Discovery Center: Release of the First 8490 Sequenced Strains for Exploring Actinobacteria Biosynthetic Diversity.</title>
        <authorList>
            <person name="Kalkreuter E."/>
            <person name="Kautsar S.A."/>
            <person name="Yang D."/>
            <person name="Bader C.D."/>
            <person name="Teijaro C.N."/>
            <person name="Fluegel L."/>
            <person name="Davis C.M."/>
            <person name="Simpson J.R."/>
            <person name="Lauterbach L."/>
            <person name="Steele A.D."/>
            <person name="Gui C."/>
            <person name="Meng S."/>
            <person name="Li G."/>
            <person name="Viehrig K."/>
            <person name="Ye F."/>
            <person name="Su P."/>
            <person name="Kiefer A.F."/>
            <person name="Nichols A."/>
            <person name="Cepeda A.J."/>
            <person name="Yan W."/>
            <person name="Fan B."/>
            <person name="Jiang Y."/>
            <person name="Adhikari A."/>
            <person name="Zheng C.-J."/>
            <person name="Schuster L."/>
            <person name="Cowan T.M."/>
            <person name="Smanski M.J."/>
            <person name="Chevrette M.G."/>
            <person name="De Carvalho L.P.S."/>
            <person name="Shen B."/>
        </authorList>
    </citation>
    <scope>NUCLEOTIDE SEQUENCE [LARGE SCALE GENOMIC DNA]</scope>
    <source>
        <strain evidence="2 3">NPDC045705</strain>
    </source>
</reference>
<dbReference type="Gene3D" id="3.90.1200.10">
    <property type="match status" value="1"/>
</dbReference>
<organism evidence="2 3">
    <name type="scientific">Streptomyces exfoliatus</name>
    <name type="common">Streptomyces hydrogenans</name>
    <dbReference type="NCBI Taxonomy" id="1905"/>
    <lineage>
        <taxon>Bacteria</taxon>
        <taxon>Bacillati</taxon>
        <taxon>Actinomycetota</taxon>
        <taxon>Actinomycetes</taxon>
        <taxon>Kitasatosporales</taxon>
        <taxon>Streptomycetaceae</taxon>
        <taxon>Streptomyces</taxon>
    </lineage>
</organism>
<dbReference type="InterPro" id="IPR051678">
    <property type="entry name" value="AGP_Transferase"/>
</dbReference>
<dbReference type="EMBL" id="JBEZAM010000078">
    <property type="protein sequence ID" value="MEU7297741.1"/>
    <property type="molecule type" value="Genomic_DNA"/>
</dbReference>
<dbReference type="RefSeq" id="WP_359215709.1">
    <property type="nucleotide sequence ID" value="NZ_JBEZAM010000078.1"/>
</dbReference>
<dbReference type="PANTHER" id="PTHR21310">
    <property type="entry name" value="AMINOGLYCOSIDE PHOSPHOTRANSFERASE-RELATED-RELATED"/>
    <property type="match status" value="1"/>
</dbReference>
<protein>
    <submittedName>
        <fullName evidence="2">Aminoglycoside phosphotransferase family protein</fullName>
        <ecNumber evidence="2">2.7.1.-</ecNumber>
    </submittedName>
</protein>
<evidence type="ECO:0000259" key="1">
    <source>
        <dbReference type="Pfam" id="PF01636"/>
    </source>
</evidence>